<evidence type="ECO:0000313" key="3">
    <source>
        <dbReference type="Proteomes" id="UP000320762"/>
    </source>
</evidence>
<reference evidence="2 3" key="1">
    <citation type="journal article" date="2019" name="New Phytol.">
        <title>Comparative genomics reveals unique wood-decay strategies and fruiting body development in the Schizophyllaceae.</title>
        <authorList>
            <person name="Almasi E."/>
            <person name="Sahu N."/>
            <person name="Krizsan K."/>
            <person name="Balint B."/>
            <person name="Kovacs G.M."/>
            <person name="Kiss B."/>
            <person name="Cseklye J."/>
            <person name="Drula E."/>
            <person name="Henrissat B."/>
            <person name="Nagy I."/>
            <person name="Chovatia M."/>
            <person name="Adam C."/>
            <person name="LaButti K."/>
            <person name="Lipzen A."/>
            <person name="Riley R."/>
            <person name="Grigoriev I.V."/>
            <person name="Nagy L.G."/>
        </authorList>
    </citation>
    <scope>NUCLEOTIDE SEQUENCE [LARGE SCALE GENOMIC DNA]</scope>
    <source>
        <strain evidence="2 3">NL-1724</strain>
    </source>
</reference>
<dbReference type="EMBL" id="VDMD01000042">
    <property type="protein sequence ID" value="TRM57825.1"/>
    <property type="molecule type" value="Genomic_DNA"/>
</dbReference>
<gene>
    <name evidence="2" type="ORF">BD626DRAFT_513636</name>
</gene>
<feature type="region of interest" description="Disordered" evidence="1">
    <location>
        <begin position="116"/>
        <end position="160"/>
    </location>
</feature>
<dbReference type="Proteomes" id="UP000320762">
    <property type="component" value="Unassembled WGS sequence"/>
</dbReference>
<accession>A0A550BZ40</accession>
<dbReference type="OrthoDB" id="2602575at2759"/>
<comment type="caution">
    <text evidence="2">The sequence shown here is derived from an EMBL/GenBank/DDBJ whole genome shotgun (WGS) entry which is preliminary data.</text>
</comment>
<name>A0A550BZ40_9AGAR</name>
<sequence length="397" mass="44696">MSFNPTPPFQYHVTQGHEAWPAEVSEVVACMTEEDVRLLKLLEQRDFDSTDMSSYGSDTYLSGMADAAFTNVDVPEDCATLPLDDATLALLLEELLAEPQTASDPLQHAPEGYLQTQSAQEPPTMHDPSATDIAEQGLQPPSPPLSLRKTQSWTRPPTLPAGVRVSPVTLHSAEDDDPIVIMPNPYFRIAPSSGVIHNVPLPRRLRFQIPPCKTIMFTSGGTPPRLWDLLTGDAVLDGAEDAIFADCRWVQTKIEIDIPRLCDTRHTLRVHDAAGAPLTRTYLAKHVSHEIHEFLINGKRGKHAYPFREGIIPPHLRAWPLDRIHFCYIRLVALDYFPKTWVPRLMIEEEVGQECVWEDWENGDRTYWSMSICILCTARYRHVQIQLVLSNAASEFS</sequence>
<protein>
    <submittedName>
        <fullName evidence="2">Uncharacterized protein</fullName>
    </submittedName>
</protein>
<dbReference type="AlphaFoldDB" id="A0A550BZ40"/>
<keyword evidence="3" id="KW-1185">Reference proteome</keyword>
<evidence type="ECO:0000256" key="1">
    <source>
        <dbReference type="SAM" id="MobiDB-lite"/>
    </source>
</evidence>
<proteinExistence type="predicted"/>
<organism evidence="2 3">
    <name type="scientific">Schizophyllum amplum</name>
    <dbReference type="NCBI Taxonomy" id="97359"/>
    <lineage>
        <taxon>Eukaryota</taxon>
        <taxon>Fungi</taxon>
        <taxon>Dikarya</taxon>
        <taxon>Basidiomycota</taxon>
        <taxon>Agaricomycotina</taxon>
        <taxon>Agaricomycetes</taxon>
        <taxon>Agaricomycetidae</taxon>
        <taxon>Agaricales</taxon>
        <taxon>Schizophyllaceae</taxon>
        <taxon>Schizophyllum</taxon>
    </lineage>
</organism>
<evidence type="ECO:0000313" key="2">
    <source>
        <dbReference type="EMBL" id="TRM57825.1"/>
    </source>
</evidence>